<proteinExistence type="predicted"/>
<feature type="non-terminal residue" evidence="1">
    <location>
        <position position="95"/>
    </location>
</feature>
<comment type="caution">
    <text evidence="1">The sequence shown here is derived from an EMBL/GenBank/DDBJ whole genome shotgun (WGS) entry which is preliminary data.</text>
</comment>
<reference evidence="1 2" key="1">
    <citation type="submission" date="2021-04" db="EMBL/GenBank/DDBJ databases">
        <authorList>
            <person name="Pira H."/>
            <person name="Risdian C."/>
            <person name="Wink J."/>
        </authorList>
    </citation>
    <scope>NUCLEOTIDE SEQUENCE [LARGE SCALE GENOMIC DNA]</scope>
    <source>
        <strain evidence="1 2">WH53</strain>
    </source>
</reference>
<dbReference type="EMBL" id="JAGSOY010000284">
    <property type="protein sequence ID" value="MBU2714441.1"/>
    <property type="molecule type" value="Genomic_DNA"/>
</dbReference>
<dbReference type="PANTHER" id="PTHR34322:SF2">
    <property type="entry name" value="TRANSPOSASE IS200-LIKE DOMAIN-CONTAINING PROTEIN"/>
    <property type="match status" value="1"/>
</dbReference>
<organism evidence="1 2">
    <name type="scientific">Zooshikella harenae</name>
    <dbReference type="NCBI Taxonomy" id="2827238"/>
    <lineage>
        <taxon>Bacteria</taxon>
        <taxon>Pseudomonadati</taxon>
        <taxon>Pseudomonadota</taxon>
        <taxon>Gammaproteobacteria</taxon>
        <taxon>Oceanospirillales</taxon>
        <taxon>Zooshikellaceae</taxon>
        <taxon>Zooshikella</taxon>
    </lineage>
</organism>
<dbReference type="Proteomes" id="UP000690515">
    <property type="component" value="Unassembled WGS sequence"/>
</dbReference>
<gene>
    <name evidence="1" type="ORF">KCG35_25660</name>
</gene>
<dbReference type="PANTHER" id="PTHR34322">
    <property type="entry name" value="TRANSPOSASE, Y1_TNP DOMAIN-CONTAINING"/>
    <property type="match status" value="1"/>
</dbReference>
<keyword evidence="2" id="KW-1185">Reference proteome</keyword>
<evidence type="ECO:0000313" key="1">
    <source>
        <dbReference type="EMBL" id="MBU2714441.1"/>
    </source>
</evidence>
<evidence type="ECO:0000313" key="2">
    <source>
        <dbReference type="Proteomes" id="UP000690515"/>
    </source>
</evidence>
<protein>
    <submittedName>
        <fullName evidence="1">Transposase</fullName>
    </submittedName>
</protein>
<sequence>MTRPRSELVSVADTPYYHCICRCVRRAFLCGDDLVTGQNFDHRKAWLVERLAELVKVFAIDIKIEEQDIHYLIVINKEEDSQKKRTAKNKNRTST</sequence>
<name>A0ABS5ZK35_9GAMM</name>
<accession>A0ABS5ZK35</accession>